<keyword evidence="13" id="KW-1185">Reference proteome</keyword>
<dbReference type="PANTHER" id="PTHR45624">
    <property type="entry name" value="MITOCHONDRIAL BASIC AMINO ACIDS TRANSPORTER-RELATED"/>
    <property type="match status" value="1"/>
</dbReference>
<evidence type="ECO:0000256" key="9">
    <source>
        <dbReference type="PROSITE-ProRule" id="PRU00282"/>
    </source>
</evidence>
<dbReference type="AlphaFoldDB" id="A0A1E4TZD8"/>
<feature type="repeat" description="Solcar" evidence="9">
    <location>
        <begin position="142"/>
        <end position="229"/>
    </location>
</feature>
<dbReference type="Proteomes" id="UP000094236">
    <property type="component" value="Unassembled WGS sequence"/>
</dbReference>
<dbReference type="InterPro" id="IPR023395">
    <property type="entry name" value="MCP_dom_sf"/>
</dbReference>
<feature type="transmembrane region" description="Helical" evidence="11">
    <location>
        <begin position="265"/>
        <end position="289"/>
    </location>
</feature>
<dbReference type="PANTHER" id="PTHR45624:SF26">
    <property type="entry name" value="CARRIER PROTEIN, PUTATIVE (AFU_ORTHOLOGUE AFUA_1G07710)-RELATED"/>
    <property type="match status" value="1"/>
</dbReference>
<accession>A0A1E4TZD8</accession>
<evidence type="ECO:0000256" key="11">
    <source>
        <dbReference type="SAM" id="Phobius"/>
    </source>
</evidence>
<evidence type="ECO:0000256" key="8">
    <source>
        <dbReference type="ARBA" id="ARBA00023136"/>
    </source>
</evidence>
<sequence length="387" mass="43158">MPIPQVAAFSNDANNGGQQPQLSQASTSVVSASTAGIRAVIYQITSLYLRTPAKIFRPSRFDFLVTVRILEAENLRKKPYSILSHSSAALLYNAILKNGWKIIPDQILPPLLLNSATGVVLYTTYLSSLQYFNGFNLYLHSPSPIDTFRAGFLAGAIQSIISAPIDAIYARSSAAEILKGEHENLWRYGLYKLKQIGPIGVFAGFGFSFIKDSFGFGFYFSIFEIIKNQGYSLTKSIINTIDNYKSKLLHTSKNEDIKHSKSTKILHTTFILLAGASAAFGLIGVQFPISKIQKIHLSRLEALDIYNAKNFGVRNKFFKIYYKSYIDTIIQVDNIITRSKTSFFQWSYKGFLASALTTIPATSVCLLVFEILRQKLGDEFEEASLQP</sequence>
<dbReference type="SUPFAM" id="SSF103506">
    <property type="entry name" value="Mitochondrial carrier"/>
    <property type="match status" value="1"/>
</dbReference>
<keyword evidence="5" id="KW-0677">Repeat</keyword>
<dbReference type="Gene3D" id="1.50.40.10">
    <property type="entry name" value="Mitochondrial carrier domain"/>
    <property type="match status" value="1"/>
</dbReference>
<evidence type="ECO:0000256" key="3">
    <source>
        <dbReference type="ARBA" id="ARBA00022448"/>
    </source>
</evidence>
<keyword evidence="6 11" id="KW-1133">Transmembrane helix</keyword>
<feature type="transmembrane region" description="Helical" evidence="11">
    <location>
        <begin position="350"/>
        <end position="372"/>
    </location>
</feature>
<comment type="subcellular location">
    <subcellularLocation>
        <location evidence="1">Mitochondrion membrane</location>
        <topology evidence="1">Multi-pass membrane protein</topology>
    </subcellularLocation>
</comment>
<organism evidence="12 13">
    <name type="scientific">Pachysolen tannophilus NRRL Y-2460</name>
    <dbReference type="NCBI Taxonomy" id="669874"/>
    <lineage>
        <taxon>Eukaryota</taxon>
        <taxon>Fungi</taxon>
        <taxon>Dikarya</taxon>
        <taxon>Ascomycota</taxon>
        <taxon>Saccharomycotina</taxon>
        <taxon>Pichiomycetes</taxon>
        <taxon>Pachysolenaceae</taxon>
        <taxon>Pachysolen</taxon>
    </lineage>
</organism>
<reference evidence="13" key="1">
    <citation type="submission" date="2016-05" db="EMBL/GenBank/DDBJ databases">
        <title>Comparative genomics of biotechnologically important yeasts.</title>
        <authorList>
            <consortium name="DOE Joint Genome Institute"/>
            <person name="Riley R."/>
            <person name="Haridas S."/>
            <person name="Wolfe K.H."/>
            <person name="Lopes M.R."/>
            <person name="Hittinger C.T."/>
            <person name="Goker M."/>
            <person name="Salamov A."/>
            <person name="Wisecaver J."/>
            <person name="Long T.M."/>
            <person name="Aerts A.L."/>
            <person name="Barry K."/>
            <person name="Choi C."/>
            <person name="Clum A."/>
            <person name="Coughlan A.Y."/>
            <person name="Deshpande S."/>
            <person name="Douglass A.P."/>
            <person name="Hanson S.J."/>
            <person name="Klenk H.-P."/>
            <person name="Labutti K."/>
            <person name="Lapidus A."/>
            <person name="Lindquist E."/>
            <person name="Lipzen A."/>
            <person name="Meier-Kolthoff J.P."/>
            <person name="Ohm R.A."/>
            <person name="Otillar R.P."/>
            <person name="Pangilinan J."/>
            <person name="Peng Y."/>
            <person name="Rokas A."/>
            <person name="Rosa C.A."/>
            <person name="Scheuner C."/>
            <person name="Sibirny A.A."/>
            <person name="Slot J.C."/>
            <person name="Stielow J.B."/>
            <person name="Sun H."/>
            <person name="Kurtzman C.P."/>
            <person name="Blackwell M."/>
            <person name="Grigoriev I.V."/>
            <person name="Jeffries T.W."/>
        </authorList>
    </citation>
    <scope>NUCLEOTIDE SEQUENCE [LARGE SCALE GENOMIC DNA]</scope>
    <source>
        <strain evidence="13">NRRL Y-2460</strain>
    </source>
</reference>
<keyword evidence="3 10" id="KW-0813">Transport</keyword>
<evidence type="ECO:0000256" key="2">
    <source>
        <dbReference type="ARBA" id="ARBA00006375"/>
    </source>
</evidence>
<dbReference type="InterPro" id="IPR018108">
    <property type="entry name" value="MCP_transmembrane"/>
</dbReference>
<evidence type="ECO:0000256" key="6">
    <source>
        <dbReference type="ARBA" id="ARBA00022989"/>
    </source>
</evidence>
<name>A0A1E4TZD8_PACTA</name>
<dbReference type="PROSITE" id="PS50920">
    <property type="entry name" value="SOLCAR"/>
    <property type="match status" value="1"/>
</dbReference>
<dbReference type="OrthoDB" id="3364892at2759"/>
<evidence type="ECO:0000256" key="10">
    <source>
        <dbReference type="RuleBase" id="RU000488"/>
    </source>
</evidence>
<comment type="similarity">
    <text evidence="2 10">Belongs to the mitochondrial carrier (TC 2.A.29) family.</text>
</comment>
<keyword evidence="7" id="KW-0496">Mitochondrion</keyword>
<dbReference type="STRING" id="669874.A0A1E4TZD8"/>
<gene>
    <name evidence="12" type="ORF">PACTADRAFT_32604</name>
</gene>
<dbReference type="EMBL" id="KV454012">
    <property type="protein sequence ID" value="ODV97111.1"/>
    <property type="molecule type" value="Genomic_DNA"/>
</dbReference>
<keyword evidence="4 9" id="KW-0812">Transmembrane</keyword>
<evidence type="ECO:0008006" key="14">
    <source>
        <dbReference type="Google" id="ProtNLM"/>
    </source>
</evidence>
<evidence type="ECO:0000256" key="5">
    <source>
        <dbReference type="ARBA" id="ARBA00022737"/>
    </source>
</evidence>
<protein>
    <recommendedName>
        <fullName evidence="14">Mitochondrial carrier protein</fullName>
    </recommendedName>
</protein>
<keyword evidence="8 9" id="KW-0472">Membrane</keyword>
<evidence type="ECO:0000313" key="13">
    <source>
        <dbReference type="Proteomes" id="UP000094236"/>
    </source>
</evidence>
<dbReference type="GO" id="GO:0031966">
    <property type="term" value="C:mitochondrial membrane"/>
    <property type="evidence" value="ECO:0007669"/>
    <property type="project" value="UniProtKB-SubCell"/>
</dbReference>
<evidence type="ECO:0000256" key="1">
    <source>
        <dbReference type="ARBA" id="ARBA00004225"/>
    </source>
</evidence>
<evidence type="ECO:0000256" key="4">
    <source>
        <dbReference type="ARBA" id="ARBA00022692"/>
    </source>
</evidence>
<proteinExistence type="inferred from homology"/>
<dbReference type="Pfam" id="PF00153">
    <property type="entry name" value="Mito_carr"/>
    <property type="match status" value="1"/>
</dbReference>
<evidence type="ECO:0000313" key="12">
    <source>
        <dbReference type="EMBL" id="ODV97111.1"/>
    </source>
</evidence>
<dbReference type="InterPro" id="IPR050567">
    <property type="entry name" value="Mitochondrial_Carrier"/>
</dbReference>
<evidence type="ECO:0000256" key="7">
    <source>
        <dbReference type="ARBA" id="ARBA00023128"/>
    </source>
</evidence>
<dbReference type="GO" id="GO:0022857">
    <property type="term" value="F:transmembrane transporter activity"/>
    <property type="evidence" value="ECO:0007669"/>
    <property type="project" value="TreeGrafter"/>
</dbReference>